<dbReference type="Proteomes" id="UP001524460">
    <property type="component" value="Unassembled WGS sequence"/>
</dbReference>
<gene>
    <name evidence="2" type="ORF">NHN17_08510</name>
</gene>
<feature type="signal peptide" evidence="1">
    <location>
        <begin position="1"/>
        <end position="20"/>
    </location>
</feature>
<evidence type="ECO:0008006" key="4">
    <source>
        <dbReference type="Google" id="ProtNLM"/>
    </source>
</evidence>
<keyword evidence="3" id="KW-1185">Reference proteome</keyword>
<accession>A0ABT1N0A5</accession>
<comment type="caution">
    <text evidence="2">The sequence shown here is derived from an EMBL/GenBank/DDBJ whole genome shotgun (WGS) entry which is preliminary data.</text>
</comment>
<evidence type="ECO:0000313" key="3">
    <source>
        <dbReference type="Proteomes" id="UP001524460"/>
    </source>
</evidence>
<reference evidence="2 3" key="1">
    <citation type="submission" date="2022-07" db="EMBL/GenBank/DDBJ databases">
        <title>Photobacterium pectinilyticum sp. nov., a marine bacterium isolated from surface seawater of Qingdao offshore.</title>
        <authorList>
            <person name="Wang X."/>
        </authorList>
    </citation>
    <scope>NUCLEOTIDE SEQUENCE [LARGE SCALE GENOMIC DNA]</scope>
    <source>
        <strain evidence="2 3">ZSDE20</strain>
    </source>
</reference>
<keyword evidence="1" id="KW-0732">Signal</keyword>
<feature type="chain" id="PRO_5046781086" description="YtkA-like domain-containing protein" evidence="1">
    <location>
        <begin position="21"/>
        <end position="133"/>
    </location>
</feature>
<dbReference type="RefSeq" id="WP_255041871.1">
    <property type="nucleotide sequence ID" value="NZ_JANEYT010000014.1"/>
</dbReference>
<sequence>MIWSPSFIIFFSVFFHNAFAKSPENNEAVSEFGWMAQRVQQAEDLPLNQIHSWQLMITDDKGVAMNCSPQPVRGGMPAHRHGLPTQPQWHHGKEAGSYRIDGLKFQMPGLWQVVFSCKDDRERDHEFTFEFIL</sequence>
<evidence type="ECO:0000313" key="2">
    <source>
        <dbReference type="EMBL" id="MCQ1058099.1"/>
    </source>
</evidence>
<evidence type="ECO:0000256" key="1">
    <source>
        <dbReference type="SAM" id="SignalP"/>
    </source>
</evidence>
<protein>
    <recommendedName>
        <fullName evidence="4">YtkA-like domain-containing protein</fullName>
    </recommendedName>
</protein>
<name>A0ABT1N0A5_9GAMM</name>
<proteinExistence type="predicted"/>
<organism evidence="2 3">
    <name type="scientific">Photobacterium pectinilyticum</name>
    <dbReference type="NCBI Taxonomy" id="2906793"/>
    <lineage>
        <taxon>Bacteria</taxon>
        <taxon>Pseudomonadati</taxon>
        <taxon>Pseudomonadota</taxon>
        <taxon>Gammaproteobacteria</taxon>
        <taxon>Vibrionales</taxon>
        <taxon>Vibrionaceae</taxon>
        <taxon>Photobacterium</taxon>
    </lineage>
</organism>
<dbReference type="EMBL" id="JANEYT010000014">
    <property type="protein sequence ID" value="MCQ1058099.1"/>
    <property type="molecule type" value="Genomic_DNA"/>
</dbReference>